<gene>
    <name evidence="2" type="ORF">RclHR1_21620002</name>
</gene>
<accession>A0A2Z6R6K7</accession>
<protein>
    <submittedName>
        <fullName evidence="2">Uncharacterized protein</fullName>
    </submittedName>
</protein>
<organism evidence="2 3">
    <name type="scientific">Rhizophagus clarus</name>
    <dbReference type="NCBI Taxonomy" id="94130"/>
    <lineage>
        <taxon>Eukaryota</taxon>
        <taxon>Fungi</taxon>
        <taxon>Fungi incertae sedis</taxon>
        <taxon>Mucoromycota</taxon>
        <taxon>Glomeromycotina</taxon>
        <taxon>Glomeromycetes</taxon>
        <taxon>Glomerales</taxon>
        <taxon>Glomeraceae</taxon>
        <taxon>Rhizophagus</taxon>
    </lineage>
</organism>
<keyword evidence="3" id="KW-1185">Reference proteome</keyword>
<dbReference type="Proteomes" id="UP000247702">
    <property type="component" value="Unassembled WGS sequence"/>
</dbReference>
<comment type="caution">
    <text evidence="2">The sequence shown here is derived from an EMBL/GenBank/DDBJ whole genome shotgun (WGS) entry which is preliminary data.</text>
</comment>
<dbReference type="AlphaFoldDB" id="A0A2Z6R6K7"/>
<proteinExistence type="predicted"/>
<feature type="region of interest" description="Disordered" evidence="1">
    <location>
        <begin position="38"/>
        <end position="66"/>
    </location>
</feature>
<reference evidence="2 3" key="1">
    <citation type="submission" date="2017-11" db="EMBL/GenBank/DDBJ databases">
        <title>The genome of Rhizophagus clarus HR1 reveals common genetic basis of auxotrophy among arbuscular mycorrhizal fungi.</title>
        <authorList>
            <person name="Kobayashi Y."/>
        </authorList>
    </citation>
    <scope>NUCLEOTIDE SEQUENCE [LARGE SCALE GENOMIC DNA]</scope>
    <source>
        <strain evidence="2 3">HR1</strain>
    </source>
</reference>
<dbReference type="EMBL" id="BEXD01001294">
    <property type="protein sequence ID" value="GBB93404.1"/>
    <property type="molecule type" value="Genomic_DNA"/>
</dbReference>
<evidence type="ECO:0000313" key="3">
    <source>
        <dbReference type="Proteomes" id="UP000247702"/>
    </source>
</evidence>
<evidence type="ECO:0000313" key="2">
    <source>
        <dbReference type="EMBL" id="GBB93404.1"/>
    </source>
</evidence>
<feature type="compositionally biased region" description="Basic and acidic residues" evidence="1">
    <location>
        <begin position="38"/>
        <end position="58"/>
    </location>
</feature>
<evidence type="ECO:0000256" key="1">
    <source>
        <dbReference type="SAM" id="MobiDB-lite"/>
    </source>
</evidence>
<sequence length="66" mass="7648">MQWMEYSSYMLRRHGWCGASVTSGDKLMVDPELKEKLDDVNKEKDRRIKEKPPVEKSNSDNSNGSD</sequence>
<name>A0A2Z6R6K7_9GLOM</name>